<keyword evidence="2" id="KW-1185">Reference proteome</keyword>
<evidence type="ECO:0008006" key="3">
    <source>
        <dbReference type="Google" id="ProtNLM"/>
    </source>
</evidence>
<dbReference type="OrthoDB" id="480426at2"/>
<evidence type="ECO:0000313" key="1">
    <source>
        <dbReference type="EMBL" id="PXW58284.1"/>
    </source>
</evidence>
<evidence type="ECO:0000313" key="2">
    <source>
        <dbReference type="Proteomes" id="UP000248021"/>
    </source>
</evidence>
<dbReference type="GO" id="GO:0005509">
    <property type="term" value="F:calcium ion binding"/>
    <property type="evidence" value="ECO:0007669"/>
    <property type="project" value="InterPro"/>
</dbReference>
<dbReference type="SUPFAM" id="SSF51120">
    <property type="entry name" value="beta-Roll"/>
    <property type="match status" value="1"/>
</dbReference>
<dbReference type="RefSeq" id="WP_110375554.1">
    <property type="nucleotide sequence ID" value="NZ_JAHBRY010000001.1"/>
</dbReference>
<dbReference type="AlphaFoldDB" id="A0A2V3U6Y0"/>
<organism evidence="1 2">
    <name type="scientific">Chelatococcus asaccharovorans</name>
    <dbReference type="NCBI Taxonomy" id="28210"/>
    <lineage>
        <taxon>Bacteria</taxon>
        <taxon>Pseudomonadati</taxon>
        <taxon>Pseudomonadota</taxon>
        <taxon>Alphaproteobacteria</taxon>
        <taxon>Hyphomicrobiales</taxon>
        <taxon>Chelatococcaceae</taxon>
        <taxon>Chelatococcus</taxon>
    </lineage>
</organism>
<dbReference type="Pfam" id="PF00353">
    <property type="entry name" value="HemolysinCabind"/>
    <property type="match status" value="1"/>
</dbReference>
<name>A0A2V3U6Y0_9HYPH</name>
<accession>A0A2V3U6Y0</accession>
<proteinExistence type="predicted"/>
<sequence length="332" mass="35989">MSTYTFDDFINKLGLFHSSNRYDAVNSTNHLGRFQFGEAALIDIGMVRNDGKPIDNDFSGGWTGKYGINSKEEFLASHEAQDMAIRDFLGKQAHFLRDFLHYDGQSINGHDISISGLLGAAHLAGAGGVRRFLKSGGDYNPSDANGASLIQSLDRFHGYDAPYTVNATRDYTFIGSDGPDVIRGYDGNDYFVAGAGSDTFDGGDGEDTIELWADRSEFTLARGATPSTWHIRLKLDDGRSDLKSLQNVELVRFADDEIVDLRTMPSAMSGEEQIAAPAEEQIVAPQAGIPPTSVRDAAAQPSTPSDPNFDEDIPAELVGWPNGFCACGLPIF</sequence>
<dbReference type="EMBL" id="QJJK01000006">
    <property type="protein sequence ID" value="PXW58284.1"/>
    <property type="molecule type" value="Genomic_DNA"/>
</dbReference>
<comment type="caution">
    <text evidence="1">The sequence shown here is derived from an EMBL/GenBank/DDBJ whole genome shotgun (WGS) entry which is preliminary data.</text>
</comment>
<dbReference type="Proteomes" id="UP000248021">
    <property type="component" value="Unassembled WGS sequence"/>
</dbReference>
<dbReference type="InterPro" id="IPR001343">
    <property type="entry name" value="Hemolysn_Ca-bd"/>
</dbReference>
<protein>
    <recommendedName>
        <fullName evidence="3">Hemolysin type calcium-binding protein</fullName>
    </recommendedName>
</protein>
<dbReference type="InterPro" id="IPR011049">
    <property type="entry name" value="Serralysin-like_metalloprot_C"/>
</dbReference>
<gene>
    <name evidence="1" type="ORF">C7450_106466</name>
</gene>
<dbReference type="Gene3D" id="2.150.10.10">
    <property type="entry name" value="Serralysin-like metalloprotease, C-terminal"/>
    <property type="match status" value="1"/>
</dbReference>
<reference evidence="1 2" key="1">
    <citation type="submission" date="2018-05" db="EMBL/GenBank/DDBJ databases">
        <title>Genomic Encyclopedia of Type Strains, Phase IV (KMG-IV): sequencing the most valuable type-strain genomes for metagenomic binning, comparative biology and taxonomic classification.</title>
        <authorList>
            <person name="Goeker M."/>
        </authorList>
    </citation>
    <scope>NUCLEOTIDE SEQUENCE [LARGE SCALE GENOMIC DNA]</scope>
    <source>
        <strain evidence="1 2">DSM 6462</strain>
    </source>
</reference>